<name>A0A0L8L6I4_STRVR</name>
<evidence type="ECO:0000313" key="3">
    <source>
        <dbReference type="Proteomes" id="UP000037023"/>
    </source>
</evidence>
<gene>
    <name evidence="2" type="ORF">ADK34_07555</name>
</gene>
<dbReference type="SUPFAM" id="SSF50494">
    <property type="entry name" value="Trypsin-like serine proteases"/>
    <property type="match status" value="1"/>
</dbReference>
<dbReference type="AlphaFoldDB" id="A0A0L8L6I4"/>
<dbReference type="Gene3D" id="2.40.10.120">
    <property type="match status" value="1"/>
</dbReference>
<dbReference type="Pfam" id="PF20028">
    <property type="entry name" value="VMAP-C"/>
    <property type="match status" value="1"/>
</dbReference>
<dbReference type="EMBL" id="LGUP01000048">
    <property type="protein sequence ID" value="KOG33767.1"/>
    <property type="molecule type" value="Genomic_DNA"/>
</dbReference>
<feature type="domain" description="vWA-MoxR associated protein C-terminal" evidence="1">
    <location>
        <begin position="442"/>
        <end position="685"/>
    </location>
</feature>
<reference evidence="2 3" key="1">
    <citation type="submission" date="2015-06" db="EMBL/GenBank/DDBJ databases">
        <authorList>
            <person name="Hoefler B.C."/>
            <person name="Straight P.D."/>
        </authorList>
    </citation>
    <scope>NUCLEOTIDE SEQUENCE [LARGE SCALE GENOMIC DNA]</scope>
    <source>
        <strain evidence="2 3">NRRL 3427</strain>
    </source>
</reference>
<sequence>MPDQIPRLDRLAREATAAISAQEGTHWGSAGLIAPGWALTAAHVVRAAGAAPYTVTLWNGRSISARTGYLLSGVPDSGPVPAESDIALVRLLEDDTDHACVWLSDRGDPPSREVRAYGWYVAGGKRGKELLDWNGVCVVAGNDGPYSFRLGPQTEIPKGASGGPVIDLSQGALVGLTKASRRTSEGDIKDGGRAVRSTLLREFASPVVVDPDHVLGPDPYHALVCAHDRWHAESDLRDGWTDVQGELPGNGLPDSTTSWSPGDRLELFELLAALPAPDDPTLVRSLLRVVFHNRAKFPATSALRHWRDGHGEIYQYRMQFTIEALPYLRYAKLVALAVASMPGAASSAADLDRWVGRRMRRLGLEADVSVGEVTLPGRVDGDITVQGGTNATGVLVRPGGHAQNPPLAAEPLQVGILDARPGDGPSVLLELEPALWSPSAAFHWRLRVLDPEQDDDAVVDADENGDGVPPDDLPLALQRPLTRLFLQLDTPERHAPLEVVLPPEHFDLAVQHWLPQAAVTDLDLSDPACWPLGVRRQVVVRDASRRGGVDPLWEMRWKETAAAAALRALPTPQPGRLLRRAGLAGAGPGQVPVVCRPAADATGREALRLALESGHGVFLWNVGPHPPDGCDEQCRSFNGNAAQLLADAGSAAELPERLRVLRERIHRRDPHAYWAKPLALMYDDADRPLAEPAGVLDAP</sequence>
<accession>A0A0L8L6I4</accession>
<evidence type="ECO:0000259" key="1">
    <source>
        <dbReference type="Pfam" id="PF20028"/>
    </source>
</evidence>
<dbReference type="PATRIC" id="fig|1938.6.peg.1654"/>
<dbReference type="InterPro" id="IPR045450">
    <property type="entry name" value="VMAP_C"/>
</dbReference>
<proteinExistence type="predicted"/>
<dbReference type="OrthoDB" id="3630272at2"/>
<dbReference type="InterPro" id="IPR009003">
    <property type="entry name" value="Peptidase_S1_PA"/>
</dbReference>
<evidence type="ECO:0000313" key="2">
    <source>
        <dbReference type="EMBL" id="KOG33767.1"/>
    </source>
</evidence>
<comment type="caution">
    <text evidence="2">The sequence shown here is derived from an EMBL/GenBank/DDBJ whole genome shotgun (WGS) entry which is preliminary data.</text>
</comment>
<dbReference type="Pfam" id="PF13365">
    <property type="entry name" value="Trypsin_2"/>
    <property type="match status" value="1"/>
</dbReference>
<organism evidence="2 3">
    <name type="scientific">Streptomyces viridochromogenes</name>
    <dbReference type="NCBI Taxonomy" id="1938"/>
    <lineage>
        <taxon>Bacteria</taxon>
        <taxon>Bacillati</taxon>
        <taxon>Actinomycetota</taxon>
        <taxon>Actinomycetes</taxon>
        <taxon>Kitasatosporales</taxon>
        <taxon>Streptomycetaceae</taxon>
        <taxon>Streptomyces</taxon>
    </lineage>
</organism>
<dbReference type="Proteomes" id="UP000037023">
    <property type="component" value="Unassembled WGS sequence"/>
</dbReference>
<protein>
    <recommendedName>
        <fullName evidence="1">vWA-MoxR associated protein C-terminal domain-containing protein</fullName>
    </recommendedName>
</protein>
<dbReference type="RefSeq" id="WP_033204263.1">
    <property type="nucleotide sequence ID" value="NZ_LGUP01000048.1"/>
</dbReference>